<dbReference type="InterPro" id="IPR006600">
    <property type="entry name" value="HTH_CenpB_DNA-bd_dom"/>
</dbReference>
<dbReference type="SMART" id="SM00431">
    <property type="entry name" value="SCAN"/>
    <property type="match status" value="1"/>
</dbReference>
<dbReference type="Pfam" id="PF09607">
    <property type="entry name" value="BrkDBD"/>
    <property type="match status" value="1"/>
</dbReference>
<name>A0A151MP97_ALLMI</name>
<dbReference type="Proteomes" id="UP000050525">
    <property type="component" value="Unassembled WGS sequence"/>
</dbReference>
<evidence type="ECO:0000256" key="2">
    <source>
        <dbReference type="ARBA" id="ARBA00023242"/>
    </source>
</evidence>
<evidence type="ECO:0000313" key="6">
    <source>
        <dbReference type="EMBL" id="KYO26322.1"/>
    </source>
</evidence>
<evidence type="ECO:0000256" key="1">
    <source>
        <dbReference type="ARBA" id="ARBA00023125"/>
    </source>
</evidence>
<dbReference type="InterPro" id="IPR009057">
    <property type="entry name" value="Homeodomain-like_sf"/>
</dbReference>
<dbReference type="GO" id="GO:0003677">
    <property type="term" value="F:DNA binding"/>
    <property type="evidence" value="ECO:0007669"/>
    <property type="project" value="UniProtKB-KW"/>
</dbReference>
<feature type="domain" description="SCAN box" evidence="4">
    <location>
        <begin position="109"/>
        <end position="188"/>
    </location>
</feature>
<dbReference type="InterPro" id="IPR038269">
    <property type="entry name" value="SCAN_sf"/>
</dbReference>
<dbReference type="GeneID" id="102564554"/>
<evidence type="ECO:0000256" key="3">
    <source>
        <dbReference type="SAM" id="MobiDB-lite"/>
    </source>
</evidence>
<accession>A0A151MP97</accession>
<organism evidence="6 7">
    <name type="scientific">Alligator mississippiensis</name>
    <name type="common">American alligator</name>
    <dbReference type="NCBI Taxonomy" id="8496"/>
    <lineage>
        <taxon>Eukaryota</taxon>
        <taxon>Metazoa</taxon>
        <taxon>Chordata</taxon>
        <taxon>Craniata</taxon>
        <taxon>Vertebrata</taxon>
        <taxon>Euteleostomi</taxon>
        <taxon>Archelosauria</taxon>
        <taxon>Archosauria</taxon>
        <taxon>Crocodylia</taxon>
        <taxon>Alligatoridae</taxon>
        <taxon>Alligatorinae</taxon>
        <taxon>Alligator</taxon>
    </lineage>
</organism>
<evidence type="ECO:0000313" key="7">
    <source>
        <dbReference type="Proteomes" id="UP000050525"/>
    </source>
</evidence>
<keyword evidence="2" id="KW-0539">Nucleus</keyword>
<dbReference type="PROSITE" id="PS51253">
    <property type="entry name" value="HTH_CENPB"/>
    <property type="match status" value="1"/>
</dbReference>
<dbReference type="PROSITE" id="PS50804">
    <property type="entry name" value="SCAN_BOX"/>
    <property type="match status" value="1"/>
</dbReference>
<dbReference type="InterPro" id="IPR050916">
    <property type="entry name" value="SCAN-C2H2_zinc_finger"/>
</dbReference>
<feature type="region of interest" description="Disordered" evidence="3">
    <location>
        <begin position="230"/>
        <end position="305"/>
    </location>
</feature>
<dbReference type="Pfam" id="PF02023">
    <property type="entry name" value="SCAN"/>
    <property type="match status" value="1"/>
</dbReference>
<dbReference type="STRING" id="8496.A0A151MP97"/>
<evidence type="ECO:0000259" key="4">
    <source>
        <dbReference type="PROSITE" id="PS50804"/>
    </source>
</evidence>
<dbReference type="PANTHER" id="PTHR45935">
    <property type="entry name" value="PROTEIN ZBED8-RELATED"/>
    <property type="match status" value="1"/>
</dbReference>
<dbReference type="SUPFAM" id="SSF47353">
    <property type="entry name" value="Retrovirus capsid dimerization domain-like"/>
    <property type="match status" value="1"/>
</dbReference>
<dbReference type="Gene3D" id="1.10.10.60">
    <property type="entry name" value="Homeodomain-like"/>
    <property type="match status" value="1"/>
</dbReference>
<feature type="compositionally biased region" description="Basic and acidic residues" evidence="3">
    <location>
        <begin position="254"/>
        <end position="265"/>
    </location>
</feature>
<dbReference type="SUPFAM" id="SSF46689">
    <property type="entry name" value="Homeodomain-like"/>
    <property type="match status" value="1"/>
</dbReference>
<feature type="domain" description="HTH CENPB-type" evidence="5">
    <location>
        <begin position="402"/>
        <end position="475"/>
    </location>
</feature>
<sequence length="491" mass="55063">MASELGSTPALGFPFQALVQPLVKKEEQDPAGPVVTDKVPCFIPARNSEESLTLVPPLQVKQEPQEEPVQRWEVLQAPLFPAEAAPALLTPQQLEVAPRDDAPTLETRRRCFRGFRSQEAMSPREFCGHLRELCQRWLEPQHRSKEQILELVVLEQFLAVLPQEMQSWVWGRGVETCAEAVALVEGFQLGQAEKEKLQVTVHVKLEEVASDNMMPTGALWEPLDSWLQRSEPQPVPEAGWGESLGPQSELPPVPKEEPPPREESVRGGGTLRTSNKDPLSEAGGGLEIPSSVARGEAPSMQQQDTWQPGAYGKIYRAGSGGEALGIVLADHVQKRERSGVRGKMLKGMRRSYDRNFKMMVINYAEKTNNCEAGRIYSVTEANVRRWRQLKGKLKTAKSTRRSFSGPKKGRFPEIEKQVLNYVQRQRSEGVRVTCEMLRLQALEIAKELNIPQHDFKASNGWCIRMMRRSGLALRQRTPLAQQLPSGCSEKL</sequence>
<dbReference type="PANTHER" id="PTHR45935:SF15">
    <property type="entry name" value="SCAN BOX DOMAIN-CONTAINING PROTEIN"/>
    <property type="match status" value="1"/>
</dbReference>
<reference evidence="6 7" key="1">
    <citation type="journal article" date="2012" name="Genome Biol.">
        <title>Sequencing three crocodilian genomes to illuminate the evolution of archosaurs and amniotes.</title>
        <authorList>
            <person name="St John J.A."/>
            <person name="Braun E.L."/>
            <person name="Isberg S.R."/>
            <person name="Miles L.G."/>
            <person name="Chong A.Y."/>
            <person name="Gongora J."/>
            <person name="Dalzell P."/>
            <person name="Moran C."/>
            <person name="Bed'hom B."/>
            <person name="Abzhanov A."/>
            <person name="Burgess S.C."/>
            <person name="Cooksey A.M."/>
            <person name="Castoe T.A."/>
            <person name="Crawford N.G."/>
            <person name="Densmore L.D."/>
            <person name="Drew J.C."/>
            <person name="Edwards S.V."/>
            <person name="Faircloth B.C."/>
            <person name="Fujita M.K."/>
            <person name="Greenwold M.J."/>
            <person name="Hoffmann F.G."/>
            <person name="Howard J.M."/>
            <person name="Iguchi T."/>
            <person name="Janes D.E."/>
            <person name="Khan S.Y."/>
            <person name="Kohno S."/>
            <person name="de Koning A.J."/>
            <person name="Lance S.L."/>
            <person name="McCarthy F.M."/>
            <person name="McCormack J.E."/>
            <person name="Merchant M.E."/>
            <person name="Peterson D.G."/>
            <person name="Pollock D.D."/>
            <person name="Pourmand N."/>
            <person name="Raney B.J."/>
            <person name="Roessler K.A."/>
            <person name="Sanford J.R."/>
            <person name="Sawyer R.H."/>
            <person name="Schmidt C.J."/>
            <person name="Triplett E.W."/>
            <person name="Tuberville T.D."/>
            <person name="Venegas-Anaya M."/>
            <person name="Howard J.T."/>
            <person name="Jarvis E.D."/>
            <person name="Guillette L.J.Jr."/>
            <person name="Glenn T.C."/>
            <person name="Green R.E."/>
            <person name="Ray D.A."/>
        </authorList>
    </citation>
    <scope>NUCLEOTIDE SEQUENCE [LARGE SCALE GENOMIC DNA]</scope>
    <source>
        <strain evidence="6">KSC_2009_1</strain>
    </source>
</reference>
<keyword evidence="1" id="KW-0238">DNA-binding</keyword>
<proteinExistence type="predicted"/>
<dbReference type="InterPro" id="IPR003309">
    <property type="entry name" value="SCAN_dom"/>
</dbReference>
<dbReference type="SMART" id="SM00674">
    <property type="entry name" value="CENPB"/>
    <property type="match status" value="1"/>
</dbReference>
<comment type="caution">
    <text evidence="6">The sequence shown here is derived from an EMBL/GenBank/DDBJ whole genome shotgun (WGS) entry which is preliminary data.</text>
</comment>
<dbReference type="Gene3D" id="1.10.4020.10">
    <property type="entry name" value="DNA breaking-rejoining enzymes"/>
    <property type="match status" value="1"/>
</dbReference>
<evidence type="ECO:0000259" key="5">
    <source>
        <dbReference type="PROSITE" id="PS51253"/>
    </source>
</evidence>
<dbReference type="AlphaFoldDB" id="A0A151MP97"/>
<dbReference type="EMBL" id="AKHW03005569">
    <property type="protein sequence ID" value="KYO26322.1"/>
    <property type="molecule type" value="Genomic_DNA"/>
</dbReference>
<protein>
    <submittedName>
        <fullName evidence="6">Pogo transposable element with KRAB domain</fullName>
    </submittedName>
</protein>
<dbReference type="FunFam" id="1.10.4020.10:FF:000001">
    <property type="entry name" value="zinc finger protein 263 isoform X1"/>
    <property type="match status" value="1"/>
</dbReference>
<keyword evidence="7" id="KW-1185">Reference proteome</keyword>
<dbReference type="InterPro" id="IPR018586">
    <property type="entry name" value="Brinker_DNA-bd"/>
</dbReference>
<dbReference type="OrthoDB" id="6077919at2759"/>
<dbReference type="CDD" id="cd07936">
    <property type="entry name" value="SCAN"/>
    <property type="match status" value="1"/>
</dbReference>
<dbReference type="Pfam" id="PF03221">
    <property type="entry name" value="HTH_Tnp_Tc5"/>
    <property type="match status" value="1"/>
</dbReference>
<dbReference type="KEGG" id="amj:102564554"/>
<dbReference type="eggNOG" id="KOG1721">
    <property type="taxonomic scope" value="Eukaryota"/>
</dbReference>
<gene>
    <name evidence="6" type="primary">POGK</name>
    <name evidence="6" type="ORF">Y1Q_0013896</name>
</gene>
<dbReference type="eggNOG" id="KOG3105">
    <property type="taxonomic scope" value="Eukaryota"/>
</dbReference>